<dbReference type="STRING" id="34103.SAMN05421778_13416"/>
<dbReference type="Proteomes" id="UP000026714">
    <property type="component" value="Unassembled WGS sequence"/>
</dbReference>
<dbReference type="InterPro" id="IPR038610">
    <property type="entry name" value="FliK-like_C_sf"/>
</dbReference>
<evidence type="ECO:0000313" key="3">
    <source>
        <dbReference type="EMBL" id="KDB52332.1"/>
    </source>
</evidence>
<comment type="caution">
    <text evidence="3">The sequence shown here is derived from an EMBL/GenBank/DDBJ whole genome shotgun (WGS) entry which is preliminary data.</text>
</comment>
<feature type="domain" description="Flagellar hook-length control protein-like C-terminal" evidence="2">
    <location>
        <begin position="467"/>
        <end position="541"/>
    </location>
</feature>
<feature type="region of interest" description="Disordered" evidence="1">
    <location>
        <begin position="345"/>
        <end position="379"/>
    </location>
</feature>
<feature type="compositionally biased region" description="Polar residues" evidence="1">
    <location>
        <begin position="345"/>
        <end position="355"/>
    </location>
</feature>
<evidence type="ECO:0000259" key="2">
    <source>
        <dbReference type="Pfam" id="PF02120"/>
    </source>
</evidence>
<dbReference type="InterPro" id="IPR021136">
    <property type="entry name" value="Flagellar_hook_control-like_C"/>
</dbReference>
<feature type="compositionally biased region" description="Low complexity" evidence="1">
    <location>
        <begin position="194"/>
        <end position="209"/>
    </location>
</feature>
<dbReference type="Gene3D" id="3.30.750.140">
    <property type="match status" value="1"/>
</dbReference>
<evidence type="ECO:0000313" key="4">
    <source>
        <dbReference type="Proteomes" id="UP000026714"/>
    </source>
</evidence>
<accession>A0A059KLG5</accession>
<feature type="compositionally biased region" description="Low complexity" evidence="1">
    <location>
        <begin position="544"/>
        <end position="555"/>
    </location>
</feature>
<feature type="region of interest" description="Disordered" evidence="1">
    <location>
        <begin position="1"/>
        <end position="28"/>
    </location>
</feature>
<gene>
    <name evidence="3" type="ORF">X805_20810</name>
</gene>
<organism evidence="3 4">
    <name type="scientific">Sphaerotilus natans subsp. natans DSM 6575</name>
    <dbReference type="NCBI Taxonomy" id="1286631"/>
    <lineage>
        <taxon>Bacteria</taxon>
        <taxon>Pseudomonadati</taxon>
        <taxon>Pseudomonadota</taxon>
        <taxon>Betaproteobacteria</taxon>
        <taxon>Burkholderiales</taxon>
        <taxon>Sphaerotilaceae</taxon>
        <taxon>Sphaerotilus</taxon>
    </lineage>
</organism>
<dbReference type="CDD" id="cd17470">
    <property type="entry name" value="T3SS_Flik_C"/>
    <property type="match status" value="1"/>
</dbReference>
<sequence>MDPSLLNLSPLPARAGRGGATSSAEVGSGAGTGATFAGLLSSSMTGAATAQTALPADPEAAGRSLSAAGEGVAPELGGLSLSALLRLRMNAAAGREMVSARAVLAEASTGAEAVSGDRLAALLASSETPSGGDAPGGFEVDESAPDEAGAPLRMEHGLPPHAPELQLPMMPDPAAVPAPGLTPLPPSEMAPPQSSEVSAGPVSSSVGTGEPARLQRGAGAMPGATAVPEATVPDADPAADFRAALPPAGRAPERRLPDSMPVADAARAAAAGAGASSEVRPALAALGETAFSRQSGRTVRAAEEPQARGSSPILSSDRLSSEAALAADRALQASLRLQAAAQVGMSRTSVGSVPETQADLARAEPKGGVVSPTDRRMPNVPSPSAGLEALRAGATAPNDRAELATRIDPAGSAEDWAGALAQAQATVPVQGPASAAPAVVAESRVETPFGHPDFADEMVAHVAQHASLSRHGLREVTLHLNPVEMGPVSVRIAIEGSVASVDFAATQAATRQQLEQSLPALAAALGEDGLSLRSSSVGETAPVAASGASSDSLASGSGGSGGSGAFQEGRARDAGGQQASSRQGGGFVVDLPEGRARPADPVEPAPVRRPPTRAGGLDLFA</sequence>
<feature type="region of interest" description="Disordered" evidence="1">
    <location>
        <begin position="126"/>
        <end position="212"/>
    </location>
</feature>
<dbReference type="EMBL" id="AZRA01000051">
    <property type="protein sequence ID" value="KDB52332.1"/>
    <property type="molecule type" value="Genomic_DNA"/>
</dbReference>
<dbReference type="InterPro" id="IPR052563">
    <property type="entry name" value="FliK"/>
</dbReference>
<dbReference type="AlphaFoldDB" id="A0A059KLG5"/>
<dbReference type="PANTHER" id="PTHR37533">
    <property type="entry name" value="FLAGELLAR HOOK-LENGTH CONTROL PROTEIN"/>
    <property type="match status" value="1"/>
</dbReference>
<dbReference type="Pfam" id="PF02120">
    <property type="entry name" value="Flg_hook"/>
    <property type="match status" value="1"/>
</dbReference>
<dbReference type="PANTHER" id="PTHR37533:SF2">
    <property type="entry name" value="FLAGELLAR HOOK-LENGTH CONTROL PROTEIN"/>
    <property type="match status" value="1"/>
</dbReference>
<feature type="compositionally biased region" description="Pro residues" evidence="1">
    <location>
        <begin position="170"/>
        <end position="189"/>
    </location>
</feature>
<feature type="region of interest" description="Disordered" evidence="1">
    <location>
        <begin position="292"/>
        <end position="318"/>
    </location>
</feature>
<keyword evidence="4" id="KW-1185">Reference proteome</keyword>
<name>A0A059KLG5_9BURK</name>
<protein>
    <recommendedName>
        <fullName evidence="2">Flagellar hook-length control protein-like C-terminal domain-containing protein</fullName>
    </recommendedName>
</protein>
<evidence type="ECO:0000256" key="1">
    <source>
        <dbReference type="SAM" id="MobiDB-lite"/>
    </source>
</evidence>
<dbReference type="eggNOG" id="COG3144">
    <property type="taxonomic scope" value="Bacteria"/>
</dbReference>
<reference evidence="3 4" key="1">
    <citation type="journal article" date="2014" name="FEMS Microbiol. Ecol.">
        <title>Sphaerotilus natans encrusted with nanoball-shaped Fe(III) oxide minerals formed by nitrate-reducing mixotrophic Fe(II) oxidation.</title>
        <authorList>
            <person name="Park S."/>
            <person name="Kim D.H."/>
            <person name="Lee J.H."/>
            <person name="Hur H.G."/>
        </authorList>
    </citation>
    <scope>NUCLEOTIDE SEQUENCE [LARGE SCALE GENOMIC DNA]</scope>
    <source>
        <strain evidence="3 4">DSM 6575</strain>
    </source>
</reference>
<feature type="region of interest" description="Disordered" evidence="1">
    <location>
        <begin position="542"/>
        <end position="621"/>
    </location>
</feature>
<dbReference type="RefSeq" id="WP_037481496.1">
    <property type="nucleotide sequence ID" value="NZ_AZRA01000051.1"/>
</dbReference>
<proteinExistence type="predicted"/>